<dbReference type="InterPro" id="IPR011042">
    <property type="entry name" value="6-blade_b-propeller_TolB-like"/>
</dbReference>
<sequence length="319" mass="34343">MLRLGRVLTTIRTLITVRVLTKGRVRMKRLLLLVLAGLLAITGTASATGLPRVINGSGDTLHPEGVAWDPTRQAFLVSSIVRSTISVVGRDGKARTLVSDPALTQPLGVHVDAPRNRILTAYSQGLGIFELSTGRTLHLVKFGKAPNDLAIDWFGNAYVTDPPGDTIYKVDVNGTATPFVTDKRLAGVAYGMNGVVWHPAGFLLVVHYENGKLFKVTRNTVAEVSIAKPLVGGDGLAFERDGSLVVVTNRIGAPGEDAVTVLRSRGLWSSAVVTRHTPTPITAPTTAAVTPYGTYVVHGRLDWLFNEQKLSDEFFLSRI</sequence>
<dbReference type="OrthoDB" id="504981at2"/>
<organism evidence="2 3">
    <name type="scientific">Kibdelosporangium aridum</name>
    <dbReference type="NCBI Taxonomy" id="2030"/>
    <lineage>
        <taxon>Bacteria</taxon>
        <taxon>Bacillati</taxon>
        <taxon>Actinomycetota</taxon>
        <taxon>Actinomycetes</taxon>
        <taxon>Pseudonocardiales</taxon>
        <taxon>Pseudonocardiaceae</taxon>
        <taxon>Kibdelosporangium</taxon>
    </lineage>
</organism>
<dbReference type="PANTHER" id="PTHR31460">
    <property type="match status" value="1"/>
</dbReference>
<evidence type="ECO:0000313" key="2">
    <source>
        <dbReference type="EMBL" id="RSM64082.1"/>
    </source>
</evidence>
<gene>
    <name evidence="2" type="ORF">DMH04_51810</name>
</gene>
<reference evidence="2 3" key="1">
    <citation type="submission" date="2018-05" db="EMBL/GenBank/DDBJ databases">
        <title>Evolution of GPA BGCs.</title>
        <authorList>
            <person name="Waglechner N."/>
            <person name="Wright G.D."/>
        </authorList>
    </citation>
    <scope>NUCLEOTIDE SEQUENCE [LARGE SCALE GENOMIC DNA]</scope>
    <source>
        <strain evidence="2 3">A82846</strain>
    </source>
</reference>
<dbReference type="Proteomes" id="UP000287547">
    <property type="component" value="Unassembled WGS sequence"/>
</dbReference>
<evidence type="ECO:0000313" key="3">
    <source>
        <dbReference type="Proteomes" id="UP000287547"/>
    </source>
</evidence>
<dbReference type="EMBL" id="QHKI01000100">
    <property type="protein sequence ID" value="RSM64082.1"/>
    <property type="molecule type" value="Genomic_DNA"/>
</dbReference>
<dbReference type="SUPFAM" id="SSF101898">
    <property type="entry name" value="NHL repeat"/>
    <property type="match status" value="1"/>
</dbReference>
<dbReference type="Pfam" id="PF08450">
    <property type="entry name" value="SGL"/>
    <property type="match status" value="1"/>
</dbReference>
<dbReference type="InterPro" id="IPR053224">
    <property type="entry name" value="Sensory_adhesion_molecule"/>
</dbReference>
<accession>A0A428Y9A0</accession>
<name>A0A428Y9A0_KIBAR</name>
<evidence type="ECO:0000259" key="1">
    <source>
        <dbReference type="Pfam" id="PF08450"/>
    </source>
</evidence>
<dbReference type="InterPro" id="IPR013658">
    <property type="entry name" value="SGL"/>
</dbReference>
<feature type="domain" description="SMP-30/Gluconolactonase/LRE-like region" evidence="1">
    <location>
        <begin position="63"/>
        <end position="201"/>
    </location>
</feature>
<dbReference type="Gene3D" id="2.120.10.30">
    <property type="entry name" value="TolB, C-terminal domain"/>
    <property type="match status" value="2"/>
</dbReference>
<dbReference type="AlphaFoldDB" id="A0A428Y9A0"/>
<proteinExistence type="predicted"/>
<protein>
    <recommendedName>
        <fullName evidence="1">SMP-30/Gluconolactonase/LRE-like region domain-containing protein</fullName>
    </recommendedName>
</protein>
<comment type="caution">
    <text evidence="2">The sequence shown here is derived from an EMBL/GenBank/DDBJ whole genome shotgun (WGS) entry which is preliminary data.</text>
</comment>
<dbReference type="PANTHER" id="PTHR31460:SF3">
    <property type="entry name" value="MESOCENTIN"/>
    <property type="match status" value="1"/>
</dbReference>